<evidence type="ECO:0000256" key="4">
    <source>
        <dbReference type="ARBA" id="ARBA00022989"/>
    </source>
</evidence>
<dbReference type="PROSITE" id="PS01218">
    <property type="entry name" value="TATC"/>
    <property type="match status" value="1"/>
</dbReference>
<comment type="subcellular location">
    <subcellularLocation>
        <location evidence="7">Cell membrane</location>
        <topology evidence="7">Multi-pass membrane protein</topology>
    </subcellularLocation>
    <subcellularLocation>
        <location evidence="1">Membrane</location>
        <topology evidence="1">Multi-pass membrane protein</topology>
    </subcellularLocation>
</comment>
<keyword evidence="7" id="KW-0813">Transport</keyword>
<comment type="similarity">
    <text evidence="7">Belongs to the TatC family.</text>
</comment>
<dbReference type="GO" id="GO:0043953">
    <property type="term" value="P:protein transport by the Tat complex"/>
    <property type="evidence" value="ECO:0007669"/>
    <property type="project" value="UniProtKB-UniRule"/>
</dbReference>
<dbReference type="InterPro" id="IPR019820">
    <property type="entry name" value="Sec-indep_translocase_CS"/>
</dbReference>
<reference evidence="9 10" key="1">
    <citation type="submission" date="2020-07" db="EMBL/GenBank/DDBJ databases">
        <title>Complete genome and description of Corynebacterium incognita strain Marseille-Q3630 sp. nov.</title>
        <authorList>
            <person name="Boxberger M."/>
        </authorList>
    </citation>
    <scope>NUCLEOTIDE SEQUENCE [LARGE SCALE GENOMIC DNA]</scope>
    <source>
        <strain evidence="9 10">Marseille-Q3630</strain>
    </source>
</reference>
<name>A0A7G7CS39_9CORY</name>
<dbReference type="PRINTS" id="PR01840">
    <property type="entry name" value="TATCFAMILY"/>
</dbReference>
<dbReference type="NCBIfam" id="TIGR00945">
    <property type="entry name" value="tatC"/>
    <property type="match status" value="1"/>
</dbReference>
<comment type="function">
    <text evidence="7">Part of the twin-arginine translocation (Tat) system that transports large folded proteins containing a characteristic twin-arginine motif in their signal peptide across membranes. Together with TatB, TatC is part of a receptor directly interacting with Tat signal peptides.</text>
</comment>
<gene>
    <name evidence="7 9" type="primary">tatC</name>
    <name evidence="9" type="ORF">H0194_00285</name>
</gene>
<feature type="compositionally biased region" description="Basic and acidic residues" evidence="8">
    <location>
        <begin position="302"/>
        <end position="311"/>
    </location>
</feature>
<dbReference type="PANTHER" id="PTHR30371:SF0">
    <property type="entry name" value="SEC-INDEPENDENT PROTEIN TRANSLOCASE PROTEIN TATC, CHLOROPLASTIC-RELATED"/>
    <property type="match status" value="1"/>
</dbReference>
<dbReference type="GO" id="GO:0009977">
    <property type="term" value="F:proton motive force dependent protein transmembrane transporter activity"/>
    <property type="evidence" value="ECO:0007669"/>
    <property type="project" value="TreeGrafter"/>
</dbReference>
<dbReference type="EMBL" id="CP059404">
    <property type="protein sequence ID" value="QNE90405.1"/>
    <property type="molecule type" value="Genomic_DNA"/>
</dbReference>
<dbReference type="Proteomes" id="UP000515743">
    <property type="component" value="Chromosome"/>
</dbReference>
<dbReference type="PANTHER" id="PTHR30371">
    <property type="entry name" value="SEC-INDEPENDENT PROTEIN TRANSLOCASE PROTEIN TATC"/>
    <property type="match status" value="1"/>
</dbReference>
<keyword evidence="7" id="KW-1003">Cell membrane</keyword>
<keyword evidence="2 7" id="KW-0812">Transmembrane</keyword>
<evidence type="ECO:0000256" key="8">
    <source>
        <dbReference type="SAM" id="MobiDB-lite"/>
    </source>
</evidence>
<feature type="transmembrane region" description="Helical" evidence="7">
    <location>
        <begin position="12"/>
        <end position="32"/>
    </location>
</feature>
<comment type="subunit">
    <text evidence="7">The Tat system comprises two distinct complexes: a TatABC complex, containing multiple copies of TatA, TatB and TatC subunits, and a separate TatA complex, containing only TatA subunits. Substrates initially bind to the TatABC complex, which probably triggers association of the separate TatA complex to form the active translocon.</text>
</comment>
<dbReference type="AlphaFoldDB" id="A0A7G7CS39"/>
<keyword evidence="5 7" id="KW-0811">Translocation</keyword>
<sequence length="311" mass="34609">MTLVEHLKELRRRIIISLSALVVATVLGFIWYQHAPLGTIPLGELLRGPYCNLPSEMRISTGDGQCRLLATSPFEMLMLRMKIGGLAGLVLASPIWLYQLWAFITPGLLRKERRWTFAFVTVAVTLFVLGAVLAYVVLSVGLEFLMGIGEEFQASALTGERYFSFVLNLILIFGISFEVPLLIVMLNIIGLLEYAQIKDKRHIIIVGLFVFAAFMTPGQDPFSMVALALSMSLLVELSLQFCRVNDKRLKREHPEWADLSDLDDDEASGPIAHVTPVSRPAPIADSTPHADTRRKHGTSESQNRDPFGDVL</sequence>
<evidence type="ECO:0000256" key="3">
    <source>
        <dbReference type="ARBA" id="ARBA00022927"/>
    </source>
</evidence>
<evidence type="ECO:0000256" key="2">
    <source>
        <dbReference type="ARBA" id="ARBA00022692"/>
    </source>
</evidence>
<evidence type="ECO:0000256" key="6">
    <source>
        <dbReference type="ARBA" id="ARBA00023136"/>
    </source>
</evidence>
<evidence type="ECO:0000256" key="1">
    <source>
        <dbReference type="ARBA" id="ARBA00004141"/>
    </source>
</evidence>
<proteinExistence type="inferred from homology"/>
<dbReference type="GO" id="GO:0033281">
    <property type="term" value="C:TAT protein transport complex"/>
    <property type="evidence" value="ECO:0007669"/>
    <property type="project" value="UniProtKB-UniRule"/>
</dbReference>
<dbReference type="KEGG" id="cik:H0194_00285"/>
<organism evidence="9 10">
    <name type="scientific">Corynebacterium incognita</name>
    <dbReference type="NCBI Taxonomy" id="2754725"/>
    <lineage>
        <taxon>Bacteria</taxon>
        <taxon>Bacillati</taxon>
        <taxon>Actinomycetota</taxon>
        <taxon>Actinomycetes</taxon>
        <taxon>Mycobacteriales</taxon>
        <taxon>Corynebacteriaceae</taxon>
        <taxon>Corynebacterium</taxon>
    </lineage>
</organism>
<dbReference type="HAMAP" id="MF_00902">
    <property type="entry name" value="TatC"/>
    <property type="match status" value="1"/>
</dbReference>
<keyword evidence="3 7" id="KW-0653">Protein transport</keyword>
<dbReference type="GO" id="GO:0065002">
    <property type="term" value="P:intracellular protein transmembrane transport"/>
    <property type="evidence" value="ECO:0007669"/>
    <property type="project" value="TreeGrafter"/>
</dbReference>
<feature type="transmembrane region" description="Helical" evidence="7">
    <location>
        <begin position="201"/>
        <end position="218"/>
    </location>
</feature>
<dbReference type="InterPro" id="IPR002033">
    <property type="entry name" value="TatC"/>
</dbReference>
<evidence type="ECO:0000313" key="9">
    <source>
        <dbReference type="EMBL" id="QNE90405.1"/>
    </source>
</evidence>
<evidence type="ECO:0000256" key="7">
    <source>
        <dbReference type="HAMAP-Rule" id="MF_00902"/>
    </source>
</evidence>
<feature type="transmembrane region" description="Helical" evidence="7">
    <location>
        <begin position="83"/>
        <end position="104"/>
    </location>
</feature>
<dbReference type="RefSeq" id="WP_185176778.1">
    <property type="nucleotide sequence ID" value="NZ_CP059404.1"/>
</dbReference>
<feature type="region of interest" description="Disordered" evidence="8">
    <location>
        <begin position="260"/>
        <end position="311"/>
    </location>
</feature>
<feature type="transmembrane region" description="Helical" evidence="7">
    <location>
        <begin position="116"/>
        <end position="142"/>
    </location>
</feature>
<evidence type="ECO:0000256" key="5">
    <source>
        <dbReference type="ARBA" id="ARBA00023010"/>
    </source>
</evidence>
<feature type="transmembrane region" description="Helical" evidence="7">
    <location>
        <begin position="162"/>
        <end position="189"/>
    </location>
</feature>
<keyword evidence="6 7" id="KW-0472">Membrane</keyword>
<dbReference type="Pfam" id="PF00902">
    <property type="entry name" value="TatC"/>
    <property type="match status" value="1"/>
</dbReference>
<keyword evidence="10" id="KW-1185">Reference proteome</keyword>
<evidence type="ECO:0000313" key="10">
    <source>
        <dbReference type="Proteomes" id="UP000515743"/>
    </source>
</evidence>
<comment type="caution">
    <text evidence="7">Lacks conserved residue(s) required for the propagation of feature annotation.</text>
</comment>
<protein>
    <recommendedName>
        <fullName evidence="7">Sec-independent protein translocase protein TatC</fullName>
    </recommendedName>
</protein>
<keyword evidence="4 7" id="KW-1133">Transmembrane helix</keyword>
<accession>A0A7G7CS39</accession>